<dbReference type="CDD" id="cd04301">
    <property type="entry name" value="NAT_SF"/>
    <property type="match status" value="1"/>
</dbReference>
<dbReference type="EMBL" id="HG002397">
    <property type="protein sequence ID" value="CDF47204.1"/>
    <property type="molecule type" value="Genomic_DNA"/>
</dbReference>
<name>V5ZEK9_CLODI</name>
<dbReference type="GO" id="GO:0016747">
    <property type="term" value="F:acyltransferase activity, transferring groups other than amino-acyl groups"/>
    <property type="evidence" value="ECO:0007669"/>
    <property type="project" value="InterPro"/>
</dbReference>
<dbReference type="InterPro" id="IPR000182">
    <property type="entry name" value="GNAT_dom"/>
</dbReference>
<proteinExistence type="predicted"/>
<dbReference type="PROSITE" id="PS51186">
    <property type="entry name" value="GNAT"/>
    <property type="match status" value="1"/>
</dbReference>
<dbReference type="AlphaFoldDB" id="V5ZEK9"/>
<sequence length="170" mass="19077">MIIRQEKESDKSKVYDVIKSAFENEEVSDHDEHNLVNRLRNSDNFVPELSIVAEYDGAIVGHILFTEIKVGNDVLLTLAPVSVSPSMQGKKIGTKLIEEGHKIAKEKGYRGCVVLGHDKYYPKFGYQVASKFNIMAPFEVPDENFMAIELLEGGFKGVSGVVEYAKEFFE</sequence>
<evidence type="ECO:0000259" key="1">
    <source>
        <dbReference type="PROSITE" id="PS51186"/>
    </source>
</evidence>
<reference evidence="2" key="2">
    <citation type="submission" date="2013-11" db="EMBL/GenBank/DDBJ databases">
        <title>Evolutionary History of the Clostridium difficile Pathogenicity Locus.</title>
        <authorList>
            <person name="Dingle K.E."/>
            <person name="Elliott B."/>
            <person name="Robinson E."/>
            <person name="Griffiths D."/>
            <person name="Eyre D.W."/>
            <person name="Stoesser N."/>
            <person name="Vaughan A."/>
            <person name="Golubchik T."/>
            <person name="Fawley W.N."/>
            <person name="Wilcox M.H."/>
            <person name="Peto T.E."/>
            <person name="Walker A.S."/>
            <person name="Riley T.V."/>
            <person name="Crook D.W."/>
            <person name="Didelot X."/>
        </authorList>
    </citation>
    <scope>NUCLEOTIDE SEQUENCE</scope>
    <source>
        <strain evidence="2">Cgrifficile_H5078</strain>
    </source>
</reference>
<dbReference type="SUPFAM" id="SSF55729">
    <property type="entry name" value="Acyl-CoA N-acyltransferases (Nat)"/>
    <property type="match status" value="1"/>
</dbReference>
<feature type="domain" description="N-acetyltransferase" evidence="1">
    <location>
        <begin position="1"/>
        <end position="151"/>
    </location>
</feature>
<evidence type="ECO:0000313" key="2">
    <source>
        <dbReference type="EMBL" id="CDF47204.1"/>
    </source>
</evidence>
<protein>
    <submittedName>
        <fullName evidence="2">GNAT family acetyl transferase</fullName>
    </submittedName>
</protein>
<keyword evidence="2" id="KW-0808">Transferase</keyword>
<accession>V5ZEK9</accession>
<reference evidence="2" key="1">
    <citation type="submission" date="2013-04" db="EMBL/GenBank/DDBJ databases">
        <authorList>
            <person name="Dingle K."/>
        </authorList>
    </citation>
    <scope>NUCLEOTIDE SEQUENCE</scope>
    <source>
        <strain evidence="2">Cgrifficile_H5078</strain>
    </source>
</reference>
<dbReference type="InterPro" id="IPR016181">
    <property type="entry name" value="Acyl_CoA_acyltransferase"/>
</dbReference>
<dbReference type="Pfam" id="PF13508">
    <property type="entry name" value="Acetyltransf_7"/>
    <property type="match status" value="1"/>
</dbReference>
<organism evidence="2">
    <name type="scientific">Clostridioides difficile</name>
    <name type="common">Peptoclostridium difficile</name>
    <dbReference type="NCBI Taxonomy" id="1496"/>
    <lineage>
        <taxon>Bacteria</taxon>
        <taxon>Bacillati</taxon>
        <taxon>Bacillota</taxon>
        <taxon>Clostridia</taxon>
        <taxon>Peptostreptococcales</taxon>
        <taxon>Peptostreptococcaceae</taxon>
        <taxon>Clostridioides</taxon>
    </lineage>
</organism>
<dbReference type="Gene3D" id="3.40.630.30">
    <property type="match status" value="1"/>
</dbReference>